<keyword evidence="4 6" id="KW-1133">Transmembrane helix</keyword>
<dbReference type="CDD" id="cd16914">
    <property type="entry name" value="EcfT"/>
    <property type="match status" value="1"/>
</dbReference>
<dbReference type="PANTHER" id="PTHR34857">
    <property type="entry name" value="SLL0384 PROTEIN"/>
    <property type="match status" value="1"/>
</dbReference>
<dbReference type="GO" id="GO:0005886">
    <property type="term" value="C:plasma membrane"/>
    <property type="evidence" value="ECO:0007669"/>
    <property type="project" value="UniProtKB-ARBA"/>
</dbReference>
<accession>A0A7C0ZID1</accession>
<dbReference type="InterPro" id="IPR003339">
    <property type="entry name" value="ABC/ECF_trnsptr_transmembrane"/>
</dbReference>
<dbReference type="EMBL" id="DQWE01000359">
    <property type="protein sequence ID" value="HDI83643.1"/>
    <property type="molecule type" value="Genomic_DNA"/>
</dbReference>
<evidence type="ECO:0000256" key="2">
    <source>
        <dbReference type="ARBA" id="ARBA00022475"/>
    </source>
</evidence>
<keyword evidence="5 6" id="KW-0472">Membrane</keyword>
<gene>
    <name evidence="7" type="ORF">ENF18_07630</name>
</gene>
<evidence type="ECO:0000256" key="3">
    <source>
        <dbReference type="ARBA" id="ARBA00022692"/>
    </source>
</evidence>
<name>A0A7C0ZID1_UNCW3</name>
<dbReference type="Proteomes" id="UP000885847">
    <property type="component" value="Unassembled WGS sequence"/>
</dbReference>
<keyword evidence="3 6" id="KW-0812">Transmembrane</keyword>
<dbReference type="InterPro" id="IPR051611">
    <property type="entry name" value="ECF_transporter_component"/>
</dbReference>
<evidence type="ECO:0000256" key="6">
    <source>
        <dbReference type="SAM" id="Phobius"/>
    </source>
</evidence>
<feature type="transmembrane region" description="Helical" evidence="6">
    <location>
        <begin position="105"/>
        <end position="126"/>
    </location>
</feature>
<reference evidence="7" key="1">
    <citation type="journal article" date="2020" name="mSystems">
        <title>Genome- and Community-Level Interaction Insights into Carbon Utilization and Element Cycling Functions of Hydrothermarchaeota in Hydrothermal Sediment.</title>
        <authorList>
            <person name="Zhou Z."/>
            <person name="Liu Y."/>
            <person name="Xu W."/>
            <person name="Pan J."/>
            <person name="Luo Z.H."/>
            <person name="Li M."/>
        </authorList>
    </citation>
    <scope>NUCLEOTIDE SEQUENCE [LARGE SCALE GENOMIC DNA]</scope>
    <source>
        <strain evidence="7">HyVt-102</strain>
    </source>
</reference>
<evidence type="ECO:0000256" key="1">
    <source>
        <dbReference type="ARBA" id="ARBA00004141"/>
    </source>
</evidence>
<evidence type="ECO:0000313" key="7">
    <source>
        <dbReference type="EMBL" id="HDI83643.1"/>
    </source>
</evidence>
<feature type="transmembrane region" description="Helical" evidence="6">
    <location>
        <begin position="21"/>
        <end position="37"/>
    </location>
</feature>
<comment type="caution">
    <text evidence="7">The sequence shown here is derived from an EMBL/GenBank/DDBJ whole genome shotgun (WGS) entry which is preliminary data.</text>
</comment>
<proteinExistence type="predicted"/>
<dbReference type="PANTHER" id="PTHR34857:SF2">
    <property type="entry name" value="SLL0384 PROTEIN"/>
    <property type="match status" value="1"/>
</dbReference>
<keyword evidence="2" id="KW-1003">Cell membrane</keyword>
<sequence>MIGLFLSTPGKDSVMGKIDPLVKLFFTFVYAILVVVVKGFIPYLILGVGLLPLLFLSGSGFMHYLKRLWGFSFLFLFTLLFHLFLTPGKVLFHVWIFRGTLDGLLNGVLFSVRLLLLILSAAILNLTTQPFDMAERLNILFRRVPFTGVREFPFLLSLSMRFVPQVFYEGRRIVYAQRARGVNMPWAKRIFSLLFPLVYSSLRKAETLGFALNARGYVPGEIPSPVYRRGFLPGDILLSIYTIALLTLIILI</sequence>
<organism evidence="7">
    <name type="scientific">candidate division WOR-3 bacterium</name>
    <dbReference type="NCBI Taxonomy" id="2052148"/>
    <lineage>
        <taxon>Bacteria</taxon>
        <taxon>Bacteria division WOR-3</taxon>
    </lineage>
</organism>
<protein>
    <submittedName>
        <fullName evidence="7">Energy-coupling factor transporter transmembrane protein EcfT</fullName>
    </submittedName>
</protein>
<evidence type="ECO:0000256" key="5">
    <source>
        <dbReference type="ARBA" id="ARBA00023136"/>
    </source>
</evidence>
<dbReference type="AlphaFoldDB" id="A0A7C0ZID1"/>
<comment type="subcellular location">
    <subcellularLocation>
        <location evidence="1">Membrane</location>
        <topology evidence="1">Multi-pass membrane protein</topology>
    </subcellularLocation>
</comment>
<dbReference type="Pfam" id="PF02361">
    <property type="entry name" value="CbiQ"/>
    <property type="match status" value="1"/>
</dbReference>
<evidence type="ECO:0000256" key="4">
    <source>
        <dbReference type="ARBA" id="ARBA00022989"/>
    </source>
</evidence>
<feature type="transmembrane region" description="Helical" evidence="6">
    <location>
        <begin position="231"/>
        <end position="251"/>
    </location>
</feature>
<feature type="transmembrane region" description="Helical" evidence="6">
    <location>
        <begin position="43"/>
        <end position="61"/>
    </location>
</feature>